<protein>
    <submittedName>
        <fullName evidence="3">Uncharacterized protein</fullName>
    </submittedName>
</protein>
<dbReference type="RefSeq" id="WP_166148026.1">
    <property type="nucleotide sequence ID" value="NZ_JAAOIW010000002.1"/>
</dbReference>
<feature type="coiled-coil region" evidence="1">
    <location>
        <begin position="32"/>
        <end position="59"/>
    </location>
</feature>
<gene>
    <name evidence="3" type="ORF">G9U52_07955</name>
</gene>
<keyword evidence="2" id="KW-0472">Membrane</keyword>
<organism evidence="3 4">
    <name type="scientific">Paenibacillus agricola</name>
    <dbReference type="NCBI Taxonomy" id="2716264"/>
    <lineage>
        <taxon>Bacteria</taxon>
        <taxon>Bacillati</taxon>
        <taxon>Bacillota</taxon>
        <taxon>Bacilli</taxon>
        <taxon>Bacillales</taxon>
        <taxon>Paenibacillaceae</taxon>
        <taxon>Paenibacillus</taxon>
    </lineage>
</organism>
<dbReference type="Proteomes" id="UP001165962">
    <property type="component" value="Unassembled WGS sequence"/>
</dbReference>
<evidence type="ECO:0000313" key="4">
    <source>
        <dbReference type="Proteomes" id="UP001165962"/>
    </source>
</evidence>
<proteinExistence type="predicted"/>
<keyword evidence="1" id="KW-0175">Coiled coil</keyword>
<sequence>MNQELIGFVCVTLFSITFMFWLCLDVWSKSYIVHQLNEADALSKNKAQAEADSLNHEQKPAYPYYADYIQSTDKFADPEGTSAISVSQ</sequence>
<evidence type="ECO:0000256" key="1">
    <source>
        <dbReference type="SAM" id="Coils"/>
    </source>
</evidence>
<feature type="transmembrane region" description="Helical" evidence="2">
    <location>
        <begin position="6"/>
        <end position="27"/>
    </location>
</feature>
<keyword evidence="2" id="KW-0812">Transmembrane</keyword>
<reference evidence="3" key="1">
    <citation type="submission" date="2020-03" db="EMBL/GenBank/DDBJ databases">
        <title>Draft sequencing of Paenibacilllus sp. S3N08.</title>
        <authorList>
            <person name="Kim D.-U."/>
        </authorList>
    </citation>
    <scope>NUCLEOTIDE SEQUENCE</scope>
    <source>
        <strain evidence="3">S3N08</strain>
    </source>
</reference>
<comment type="caution">
    <text evidence="3">The sequence shown here is derived from an EMBL/GenBank/DDBJ whole genome shotgun (WGS) entry which is preliminary data.</text>
</comment>
<accession>A0ABX0J1D9</accession>
<evidence type="ECO:0000313" key="3">
    <source>
        <dbReference type="EMBL" id="NHN29768.1"/>
    </source>
</evidence>
<keyword evidence="2" id="KW-1133">Transmembrane helix</keyword>
<evidence type="ECO:0000256" key="2">
    <source>
        <dbReference type="SAM" id="Phobius"/>
    </source>
</evidence>
<dbReference type="EMBL" id="JAAOIW010000002">
    <property type="protein sequence ID" value="NHN29768.1"/>
    <property type="molecule type" value="Genomic_DNA"/>
</dbReference>
<keyword evidence="4" id="KW-1185">Reference proteome</keyword>
<name>A0ABX0J1D9_9BACL</name>